<name>A0A133XI79_9RHOO</name>
<reference evidence="2 3" key="1">
    <citation type="submission" date="2015-12" db="EMBL/GenBank/DDBJ databases">
        <title>Nitrous oxide reduction kinetics distinguish bacteria harboring typical versus atypical NosZ.</title>
        <authorList>
            <person name="Yoon S."/>
            <person name="Nissen S."/>
            <person name="Park D."/>
            <person name="Sanford R.A."/>
            <person name="Loeffler F.E."/>
        </authorList>
    </citation>
    <scope>NUCLEOTIDE SEQUENCE [LARGE SCALE GENOMIC DNA]</scope>
    <source>
        <strain evidence="2 3">ATCC BAA-841</strain>
    </source>
</reference>
<dbReference type="Gene3D" id="1.10.238.10">
    <property type="entry name" value="EF-hand"/>
    <property type="match status" value="1"/>
</dbReference>
<evidence type="ECO:0000313" key="2">
    <source>
        <dbReference type="EMBL" id="KXB30653.1"/>
    </source>
</evidence>
<gene>
    <name evidence="2" type="ORF">AT959_07885</name>
</gene>
<evidence type="ECO:0000259" key="1">
    <source>
        <dbReference type="PROSITE" id="PS50222"/>
    </source>
</evidence>
<feature type="domain" description="EF-hand" evidence="1">
    <location>
        <begin position="99"/>
        <end position="134"/>
    </location>
</feature>
<keyword evidence="3" id="KW-1185">Reference proteome</keyword>
<protein>
    <recommendedName>
        <fullName evidence="1">EF-hand domain-containing protein</fullName>
    </recommendedName>
</protein>
<dbReference type="InterPro" id="IPR002048">
    <property type="entry name" value="EF_hand_dom"/>
</dbReference>
<dbReference type="Proteomes" id="UP000070186">
    <property type="component" value="Unassembled WGS sequence"/>
</dbReference>
<proteinExistence type="predicted"/>
<dbReference type="EMBL" id="LODL01000019">
    <property type="protein sequence ID" value="KXB30653.1"/>
    <property type="molecule type" value="Genomic_DNA"/>
</dbReference>
<dbReference type="GO" id="GO:0005509">
    <property type="term" value="F:calcium ion binding"/>
    <property type="evidence" value="ECO:0007669"/>
    <property type="project" value="InterPro"/>
</dbReference>
<comment type="caution">
    <text evidence="2">The sequence shown here is derived from an EMBL/GenBank/DDBJ whole genome shotgun (WGS) entry which is preliminary data.</text>
</comment>
<dbReference type="InterPro" id="IPR011992">
    <property type="entry name" value="EF-hand-dom_pair"/>
</dbReference>
<dbReference type="SUPFAM" id="SSF47473">
    <property type="entry name" value="EF-hand"/>
    <property type="match status" value="1"/>
</dbReference>
<dbReference type="AlphaFoldDB" id="A0A133XI79"/>
<organism evidence="2 3">
    <name type="scientific">Dechloromonas denitrificans</name>
    <dbReference type="NCBI Taxonomy" id="281362"/>
    <lineage>
        <taxon>Bacteria</taxon>
        <taxon>Pseudomonadati</taxon>
        <taxon>Pseudomonadota</taxon>
        <taxon>Betaproteobacteria</taxon>
        <taxon>Rhodocyclales</taxon>
        <taxon>Azonexaceae</taxon>
        <taxon>Dechloromonas</taxon>
    </lineage>
</organism>
<dbReference type="PROSITE" id="PS50222">
    <property type="entry name" value="EF_HAND_2"/>
    <property type="match status" value="1"/>
</dbReference>
<accession>A0A133XI79</accession>
<evidence type="ECO:0000313" key="3">
    <source>
        <dbReference type="Proteomes" id="UP000070186"/>
    </source>
</evidence>
<sequence length="136" mass="14962">MQRVPAIPAFRAPPEFWKKQGWMEMIMKNTTLILCRNMALTAGVVLTALVSNGVHGQLSATTPPEIVKPVPLSELKNADAVFNELDLAGRGYVTREDTKELIGFGEAFLAVDAKGSGKLTREQFRKAWALYKSANN</sequence>